<dbReference type="InterPro" id="IPR011333">
    <property type="entry name" value="SKP1/BTB/POZ_sf"/>
</dbReference>
<gene>
    <name evidence="2" type="ORF">PMAYCL1PPCAC_08345</name>
</gene>
<accession>A0AAN5CBI0</accession>
<dbReference type="SUPFAM" id="SSF54695">
    <property type="entry name" value="POZ domain"/>
    <property type="match status" value="1"/>
</dbReference>
<evidence type="ECO:0000259" key="1">
    <source>
        <dbReference type="Pfam" id="PF00651"/>
    </source>
</evidence>
<dbReference type="EMBL" id="BTRK01000002">
    <property type="protein sequence ID" value="GMR38150.1"/>
    <property type="molecule type" value="Genomic_DNA"/>
</dbReference>
<dbReference type="InterPro" id="IPR000210">
    <property type="entry name" value="BTB/POZ_dom"/>
</dbReference>
<dbReference type="Gene3D" id="3.30.710.10">
    <property type="entry name" value="Potassium Channel Kv1.1, Chain A"/>
    <property type="match status" value="1"/>
</dbReference>
<dbReference type="Proteomes" id="UP001328107">
    <property type="component" value="Unassembled WGS sequence"/>
</dbReference>
<comment type="caution">
    <text evidence="2">The sequence shown here is derived from an EMBL/GenBank/DDBJ whole genome shotgun (WGS) entry which is preliminary data.</text>
</comment>
<dbReference type="PANTHER" id="PTHR22744">
    <property type="entry name" value="HELIX LOOP HELIX PROTEIN 21-RELATED"/>
    <property type="match status" value="1"/>
</dbReference>
<feature type="domain" description="BTB" evidence="1">
    <location>
        <begin position="3"/>
        <end position="57"/>
    </location>
</feature>
<evidence type="ECO:0000313" key="2">
    <source>
        <dbReference type="EMBL" id="GMR38150.1"/>
    </source>
</evidence>
<keyword evidence="3" id="KW-1185">Reference proteome</keyword>
<proteinExistence type="predicted"/>
<organism evidence="2 3">
    <name type="scientific">Pristionchus mayeri</name>
    <dbReference type="NCBI Taxonomy" id="1317129"/>
    <lineage>
        <taxon>Eukaryota</taxon>
        <taxon>Metazoa</taxon>
        <taxon>Ecdysozoa</taxon>
        <taxon>Nematoda</taxon>
        <taxon>Chromadorea</taxon>
        <taxon>Rhabditida</taxon>
        <taxon>Rhabditina</taxon>
        <taxon>Diplogasteromorpha</taxon>
        <taxon>Diplogasteroidea</taxon>
        <taxon>Neodiplogasteridae</taxon>
        <taxon>Pristionchus</taxon>
    </lineage>
</organism>
<feature type="non-terminal residue" evidence="2">
    <location>
        <position position="1"/>
    </location>
</feature>
<dbReference type="AlphaFoldDB" id="A0AAN5CBI0"/>
<dbReference type="PANTHER" id="PTHR22744:SF14">
    <property type="entry name" value="BTB DOMAIN-CONTAINING PROTEIN-RELATED"/>
    <property type="match status" value="1"/>
</dbReference>
<name>A0AAN5CBI0_9BILA</name>
<reference evidence="3" key="1">
    <citation type="submission" date="2022-10" db="EMBL/GenBank/DDBJ databases">
        <title>Genome assembly of Pristionchus species.</title>
        <authorList>
            <person name="Yoshida K."/>
            <person name="Sommer R.J."/>
        </authorList>
    </citation>
    <scope>NUCLEOTIDE SEQUENCE [LARGE SCALE GENOMIC DNA]</scope>
    <source>
        <strain evidence="3">RS5460</strain>
    </source>
</reference>
<sequence>GKEEVEINDVVSEEFVDLLHVIYPGKIMISDNTVLHILALADRFCMEKVFMLAETHMMLSKKFTLVEKLKVADQYRLEKLRDHCLQIYWDKVHLSNLKVTPEYADFSADMKAVIDQWIS</sequence>
<evidence type="ECO:0000313" key="3">
    <source>
        <dbReference type="Proteomes" id="UP001328107"/>
    </source>
</evidence>
<dbReference type="Pfam" id="PF00651">
    <property type="entry name" value="BTB"/>
    <property type="match status" value="1"/>
</dbReference>
<protein>
    <recommendedName>
        <fullName evidence="1">BTB domain-containing protein</fullName>
    </recommendedName>
</protein>
<dbReference type="CDD" id="cd18186">
    <property type="entry name" value="BTB_POZ_ZBTB_KLHL-like"/>
    <property type="match status" value="1"/>
</dbReference>